<dbReference type="PANTHER" id="PTHR28527">
    <property type="entry name" value="MATING-TYPE SWITCHING PROTEIN SWI2-RELATED"/>
    <property type="match status" value="1"/>
</dbReference>
<name>A0AAV9H970_9PEZI</name>
<reference evidence="2" key="2">
    <citation type="submission" date="2023-06" db="EMBL/GenBank/DDBJ databases">
        <authorList>
            <consortium name="Lawrence Berkeley National Laboratory"/>
            <person name="Mondo S.J."/>
            <person name="Hensen N."/>
            <person name="Bonometti L."/>
            <person name="Westerberg I."/>
            <person name="Brannstrom I.O."/>
            <person name="Guillou S."/>
            <person name="Cros-Aarteil S."/>
            <person name="Calhoun S."/>
            <person name="Haridas S."/>
            <person name="Kuo A."/>
            <person name="Pangilinan J."/>
            <person name="Riley R."/>
            <person name="Labutti K."/>
            <person name="Andreopoulos B."/>
            <person name="Lipzen A."/>
            <person name="Chen C."/>
            <person name="Yanf M."/>
            <person name="Daum C."/>
            <person name="Ng V."/>
            <person name="Clum A."/>
            <person name="Steindorff A."/>
            <person name="Ohm R."/>
            <person name="Martin F."/>
            <person name="Silar P."/>
            <person name="Natvig D."/>
            <person name="Lalanne C."/>
            <person name="Gautier V."/>
            <person name="Ament-Velasquez S.L."/>
            <person name="Kruys A."/>
            <person name="Hutchinson M.I."/>
            <person name="Powell A.J."/>
            <person name="Barry K."/>
            <person name="Miller A.N."/>
            <person name="Grigoriev I.V."/>
            <person name="Debuchy R."/>
            <person name="Gladieux P."/>
            <person name="Thoren M.H."/>
            <person name="Johannesson H."/>
        </authorList>
    </citation>
    <scope>NUCLEOTIDE SEQUENCE</scope>
    <source>
        <strain evidence="2">PSN324</strain>
    </source>
</reference>
<feature type="compositionally biased region" description="Basic and acidic residues" evidence="1">
    <location>
        <begin position="227"/>
        <end position="245"/>
    </location>
</feature>
<feature type="compositionally biased region" description="Polar residues" evidence="1">
    <location>
        <begin position="1"/>
        <end position="12"/>
    </location>
</feature>
<accession>A0AAV9H970</accession>
<comment type="caution">
    <text evidence="2">The sequence shown here is derived from an EMBL/GenBank/DDBJ whole genome shotgun (WGS) entry which is preliminary data.</text>
</comment>
<dbReference type="EMBL" id="MU865137">
    <property type="protein sequence ID" value="KAK4457092.1"/>
    <property type="molecule type" value="Genomic_DNA"/>
</dbReference>
<feature type="compositionally biased region" description="Acidic residues" evidence="1">
    <location>
        <begin position="246"/>
        <end position="264"/>
    </location>
</feature>
<evidence type="ECO:0008006" key="4">
    <source>
        <dbReference type="Google" id="ProtNLM"/>
    </source>
</evidence>
<evidence type="ECO:0000313" key="2">
    <source>
        <dbReference type="EMBL" id="KAK4457092.1"/>
    </source>
</evidence>
<organism evidence="2 3">
    <name type="scientific">Cladorrhinum samala</name>
    <dbReference type="NCBI Taxonomy" id="585594"/>
    <lineage>
        <taxon>Eukaryota</taxon>
        <taxon>Fungi</taxon>
        <taxon>Dikarya</taxon>
        <taxon>Ascomycota</taxon>
        <taxon>Pezizomycotina</taxon>
        <taxon>Sordariomycetes</taxon>
        <taxon>Sordariomycetidae</taxon>
        <taxon>Sordariales</taxon>
        <taxon>Podosporaceae</taxon>
        <taxon>Cladorrhinum</taxon>
    </lineage>
</organism>
<feature type="region of interest" description="Disordered" evidence="1">
    <location>
        <begin position="1"/>
        <end position="134"/>
    </location>
</feature>
<gene>
    <name evidence="2" type="ORF">QBC42DRAFT_237184</name>
</gene>
<protein>
    <recommendedName>
        <fullName evidence="4">Swi5-dependent recombination DNA repair protein 1</fullName>
    </recommendedName>
</protein>
<dbReference type="Proteomes" id="UP001321749">
    <property type="component" value="Unassembled WGS sequence"/>
</dbReference>
<feature type="region of interest" description="Disordered" evidence="1">
    <location>
        <begin position="215"/>
        <end position="282"/>
    </location>
</feature>
<proteinExistence type="predicted"/>
<feature type="compositionally biased region" description="Low complexity" evidence="1">
    <location>
        <begin position="73"/>
        <end position="101"/>
    </location>
</feature>
<dbReference type="Gene3D" id="6.10.140.1020">
    <property type="match status" value="1"/>
</dbReference>
<feature type="compositionally biased region" description="Low complexity" evidence="1">
    <location>
        <begin position="38"/>
        <end position="55"/>
    </location>
</feature>
<dbReference type="GO" id="GO:0006310">
    <property type="term" value="P:DNA recombination"/>
    <property type="evidence" value="ECO:0007669"/>
    <property type="project" value="TreeGrafter"/>
</dbReference>
<dbReference type="PANTHER" id="PTHR28527:SF1">
    <property type="entry name" value="SWI5-DEPENDENT RECOMBINATION DNA REPAIR PROTEIN 1"/>
    <property type="match status" value="1"/>
</dbReference>
<evidence type="ECO:0000313" key="3">
    <source>
        <dbReference type="Proteomes" id="UP001321749"/>
    </source>
</evidence>
<feature type="compositionally biased region" description="Basic residues" evidence="1">
    <location>
        <begin position="112"/>
        <end position="126"/>
    </location>
</feature>
<evidence type="ECO:0000256" key="1">
    <source>
        <dbReference type="SAM" id="MobiDB-lite"/>
    </source>
</evidence>
<dbReference type="AlphaFoldDB" id="A0AAV9H970"/>
<keyword evidence="3" id="KW-1185">Reference proteome</keyword>
<reference evidence="2" key="1">
    <citation type="journal article" date="2023" name="Mol. Phylogenet. Evol.">
        <title>Genome-scale phylogeny and comparative genomics of the fungal order Sordariales.</title>
        <authorList>
            <person name="Hensen N."/>
            <person name="Bonometti L."/>
            <person name="Westerberg I."/>
            <person name="Brannstrom I.O."/>
            <person name="Guillou S."/>
            <person name="Cros-Aarteil S."/>
            <person name="Calhoun S."/>
            <person name="Haridas S."/>
            <person name="Kuo A."/>
            <person name="Mondo S."/>
            <person name="Pangilinan J."/>
            <person name="Riley R."/>
            <person name="LaButti K."/>
            <person name="Andreopoulos B."/>
            <person name="Lipzen A."/>
            <person name="Chen C."/>
            <person name="Yan M."/>
            <person name="Daum C."/>
            <person name="Ng V."/>
            <person name="Clum A."/>
            <person name="Steindorff A."/>
            <person name="Ohm R.A."/>
            <person name="Martin F."/>
            <person name="Silar P."/>
            <person name="Natvig D.O."/>
            <person name="Lalanne C."/>
            <person name="Gautier V."/>
            <person name="Ament-Velasquez S.L."/>
            <person name="Kruys A."/>
            <person name="Hutchinson M.I."/>
            <person name="Powell A.J."/>
            <person name="Barry K."/>
            <person name="Miller A.N."/>
            <person name="Grigoriev I.V."/>
            <person name="Debuchy R."/>
            <person name="Gladieux P."/>
            <person name="Hiltunen Thoren M."/>
            <person name="Johannesson H."/>
        </authorList>
    </citation>
    <scope>NUCLEOTIDE SEQUENCE</scope>
    <source>
        <strain evidence="2">PSN324</strain>
    </source>
</reference>
<sequence length="306" mass="34447">MASQTPNMNNAPPSAKRRRVEAANETLKKPFRSPMINRQQQTRPTSSTPSQDSPTGARTSFTKPPAPAPAPKAIPVTPLRPRRTPITPSPLTSSFTTPLLTNRTTQSTLIPPKHHRQPTPSSKHHQSASNAREEDDLITRIQASTKQINTHLDEIQKELDLIRQARRIEDASRRKRPGEEVDAELKELVAKWKGACRLAAEELFELVKGRVESMGGGEAWRRSRRRNGYDDHEDGEGRGLKRMRDIDDEEHEEGEGEVEGDEEGREGQGKEGEGDEEGFTMLMMLRSLNIEPELLGWDEGEEKWKS</sequence>